<evidence type="ECO:0000256" key="5">
    <source>
        <dbReference type="ARBA" id="ARBA00022898"/>
    </source>
</evidence>
<evidence type="ECO:0000256" key="2">
    <source>
        <dbReference type="ARBA" id="ARBA00006490"/>
    </source>
</evidence>
<evidence type="ECO:0000313" key="11">
    <source>
        <dbReference type="Proteomes" id="UP000233343"/>
    </source>
</evidence>
<sequence length="386" mass="42435">MSPDIYLDNNATTPLHEDVYRKMRYSLKYQYGNPSSNYEIGINAKKSIQYARNNLAEFLNAEPEQITFTSGATESNSTAIIGYCLKNKSKNHIITSSIEHPAIMEACKYLQVSHGFDVSYLPVNKDGIVQINHLASLITPKTSLVTVMMVNNEIGSIQPIKKIGALCKALDIYFHCDAVQGAGKLPIDVKELNVNSLSLSAHKIYGPKGVGCLYIEDKNQLYPLLHGGAQEMGFRSGTENVTGIIGFGQAVECLMDHWINDIQHITFLRNKFIGQLNQHLTDWSINGGNTVPSTLSLCIHGIRGEALAYALSQMGVFVSIASACSSSSSKLSHVLKALGKSQEEIRSTIRVSFGRQNTIQEIEKAINILVTTTSKLRSFSPMMVNV</sequence>
<keyword evidence="4" id="KW-0479">Metal-binding</keyword>
<keyword evidence="7" id="KW-0411">Iron-sulfur</keyword>
<dbReference type="GO" id="GO:0051536">
    <property type="term" value="F:iron-sulfur cluster binding"/>
    <property type="evidence" value="ECO:0007669"/>
    <property type="project" value="UniProtKB-KW"/>
</dbReference>
<dbReference type="Gene3D" id="3.40.640.10">
    <property type="entry name" value="Type I PLP-dependent aspartate aminotransferase-like (Major domain)"/>
    <property type="match status" value="1"/>
</dbReference>
<evidence type="ECO:0000259" key="9">
    <source>
        <dbReference type="Pfam" id="PF00266"/>
    </source>
</evidence>
<dbReference type="FunFam" id="3.40.640.10:FF:000084">
    <property type="entry name" value="IscS-like cysteine desulfurase"/>
    <property type="match status" value="1"/>
</dbReference>
<dbReference type="RefSeq" id="WP_083957289.1">
    <property type="nucleotide sequence ID" value="NZ_JARSFA010000024.1"/>
</dbReference>
<dbReference type="InterPro" id="IPR016454">
    <property type="entry name" value="Cysteine_dSase"/>
</dbReference>
<dbReference type="SUPFAM" id="SSF53383">
    <property type="entry name" value="PLP-dependent transferases"/>
    <property type="match status" value="1"/>
</dbReference>
<gene>
    <name evidence="10" type="ORF">CWS20_23540</name>
</gene>
<feature type="domain" description="Aminotransferase class V" evidence="9">
    <location>
        <begin position="5"/>
        <end position="364"/>
    </location>
</feature>
<dbReference type="InterPro" id="IPR015424">
    <property type="entry name" value="PyrdxlP-dep_Trfase"/>
</dbReference>
<dbReference type="PANTHER" id="PTHR11601:SF34">
    <property type="entry name" value="CYSTEINE DESULFURASE"/>
    <property type="match status" value="1"/>
</dbReference>
<dbReference type="InterPro" id="IPR015422">
    <property type="entry name" value="PyrdxlP-dep_Trfase_small"/>
</dbReference>
<keyword evidence="6" id="KW-0408">Iron</keyword>
<comment type="catalytic activity">
    <reaction evidence="8">
        <text>(sulfur carrier)-H + L-cysteine = (sulfur carrier)-SH + L-alanine</text>
        <dbReference type="Rhea" id="RHEA:43892"/>
        <dbReference type="Rhea" id="RHEA-COMP:14737"/>
        <dbReference type="Rhea" id="RHEA-COMP:14739"/>
        <dbReference type="ChEBI" id="CHEBI:29917"/>
        <dbReference type="ChEBI" id="CHEBI:35235"/>
        <dbReference type="ChEBI" id="CHEBI:57972"/>
        <dbReference type="ChEBI" id="CHEBI:64428"/>
        <dbReference type="EC" id="2.8.1.7"/>
    </reaction>
</comment>
<dbReference type="EMBL" id="PISD01000065">
    <property type="protein sequence ID" value="PKG26540.1"/>
    <property type="molecule type" value="Genomic_DNA"/>
</dbReference>
<accession>A0A2N0ZAK5</accession>
<name>A0A2N0ZAK5_9BACI</name>
<evidence type="ECO:0000313" key="10">
    <source>
        <dbReference type="EMBL" id="PKG26540.1"/>
    </source>
</evidence>
<comment type="similarity">
    <text evidence="2">Belongs to the class-V pyridoxal-phosphate-dependent aminotransferase family. NifS/IscS subfamily.</text>
</comment>
<organism evidence="10 11">
    <name type="scientific">Cytobacillus horneckiae</name>
    <dbReference type="NCBI Taxonomy" id="549687"/>
    <lineage>
        <taxon>Bacteria</taxon>
        <taxon>Bacillati</taxon>
        <taxon>Bacillota</taxon>
        <taxon>Bacilli</taxon>
        <taxon>Bacillales</taxon>
        <taxon>Bacillaceae</taxon>
        <taxon>Cytobacillus</taxon>
    </lineage>
</organism>
<dbReference type="Gene3D" id="1.10.260.50">
    <property type="match status" value="1"/>
</dbReference>
<reference evidence="10 11" key="1">
    <citation type="journal article" date="2010" name="Int. J. Syst. Evol. Microbiol.">
        <title>Bacillus horneckiae sp. nov., isolated from a spacecraft-assembly clean room.</title>
        <authorList>
            <person name="Vaishampayan P."/>
            <person name="Probst A."/>
            <person name="Krishnamurthi S."/>
            <person name="Ghosh S."/>
            <person name="Osman S."/>
            <person name="McDowall A."/>
            <person name="Ruckmani A."/>
            <person name="Mayilraj S."/>
            <person name="Venkateswaran K."/>
        </authorList>
    </citation>
    <scope>NUCLEOTIDE SEQUENCE [LARGE SCALE GENOMIC DNA]</scope>
    <source>
        <strain evidence="11">1PO1SC</strain>
    </source>
</reference>
<dbReference type="Proteomes" id="UP000233343">
    <property type="component" value="Unassembled WGS sequence"/>
</dbReference>
<keyword evidence="11" id="KW-1185">Reference proteome</keyword>
<dbReference type="Pfam" id="PF00266">
    <property type="entry name" value="Aminotran_5"/>
    <property type="match status" value="1"/>
</dbReference>
<dbReference type="PIRSF" id="PIRSF005572">
    <property type="entry name" value="NifS"/>
    <property type="match status" value="1"/>
</dbReference>
<proteinExistence type="inferred from homology"/>
<evidence type="ECO:0000256" key="3">
    <source>
        <dbReference type="ARBA" id="ARBA00022679"/>
    </source>
</evidence>
<evidence type="ECO:0000256" key="1">
    <source>
        <dbReference type="ARBA" id="ARBA00001933"/>
    </source>
</evidence>
<protein>
    <submittedName>
        <fullName evidence="10">Cysteine desulfurase</fullName>
    </submittedName>
</protein>
<dbReference type="Gene3D" id="3.90.1150.10">
    <property type="entry name" value="Aspartate Aminotransferase, domain 1"/>
    <property type="match status" value="1"/>
</dbReference>
<keyword evidence="5" id="KW-0663">Pyridoxal phosphate</keyword>
<dbReference type="GO" id="GO:0031071">
    <property type="term" value="F:cysteine desulfurase activity"/>
    <property type="evidence" value="ECO:0007669"/>
    <property type="project" value="UniProtKB-EC"/>
</dbReference>
<comment type="cofactor">
    <cofactor evidence="1">
        <name>pyridoxal 5'-phosphate</name>
        <dbReference type="ChEBI" id="CHEBI:597326"/>
    </cofactor>
</comment>
<evidence type="ECO:0000256" key="8">
    <source>
        <dbReference type="ARBA" id="ARBA00050776"/>
    </source>
</evidence>
<dbReference type="PANTHER" id="PTHR11601">
    <property type="entry name" value="CYSTEINE DESULFURYLASE FAMILY MEMBER"/>
    <property type="match status" value="1"/>
</dbReference>
<dbReference type="InterPro" id="IPR000192">
    <property type="entry name" value="Aminotrans_V_dom"/>
</dbReference>
<dbReference type="GO" id="GO:0046872">
    <property type="term" value="F:metal ion binding"/>
    <property type="evidence" value="ECO:0007669"/>
    <property type="project" value="UniProtKB-KW"/>
</dbReference>
<evidence type="ECO:0000256" key="4">
    <source>
        <dbReference type="ARBA" id="ARBA00022723"/>
    </source>
</evidence>
<dbReference type="NCBIfam" id="NF002806">
    <property type="entry name" value="PRK02948.1"/>
    <property type="match status" value="1"/>
</dbReference>
<evidence type="ECO:0000256" key="7">
    <source>
        <dbReference type="ARBA" id="ARBA00023014"/>
    </source>
</evidence>
<dbReference type="InterPro" id="IPR015421">
    <property type="entry name" value="PyrdxlP-dep_Trfase_major"/>
</dbReference>
<keyword evidence="3" id="KW-0808">Transferase</keyword>
<evidence type="ECO:0000256" key="6">
    <source>
        <dbReference type="ARBA" id="ARBA00023004"/>
    </source>
</evidence>
<dbReference type="AlphaFoldDB" id="A0A2N0ZAK5"/>
<comment type="caution">
    <text evidence="10">The sequence shown here is derived from an EMBL/GenBank/DDBJ whole genome shotgun (WGS) entry which is preliminary data.</text>
</comment>